<reference evidence="2" key="1">
    <citation type="submission" date="2020-02" db="EMBL/GenBank/DDBJ databases">
        <authorList>
            <person name="Meier V. D."/>
        </authorList>
    </citation>
    <scope>NUCLEOTIDE SEQUENCE</scope>
    <source>
        <strain evidence="2">AVDCRST_MAG16</strain>
    </source>
</reference>
<name>A0A6J4KN04_9ACTN</name>
<feature type="compositionally biased region" description="Basic residues" evidence="1">
    <location>
        <begin position="1"/>
        <end position="23"/>
    </location>
</feature>
<accession>A0A6J4KN04</accession>
<feature type="compositionally biased region" description="Basic residues" evidence="1">
    <location>
        <begin position="99"/>
        <end position="121"/>
    </location>
</feature>
<organism evidence="2">
    <name type="scientific">uncultured Frankineae bacterium</name>
    <dbReference type="NCBI Taxonomy" id="437475"/>
    <lineage>
        <taxon>Bacteria</taxon>
        <taxon>Bacillati</taxon>
        <taxon>Actinomycetota</taxon>
        <taxon>Actinomycetes</taxon>
        <taxon>Frankiales</taxon>
        <taxon>environmental samples</taxon>
    </lineage>
</organism>
<sequence>EGRLVPHLRPRGRAGLHARRARPCRGAPGPGPHQLRARRPSRPRLGPHRRHHRPDGPTPAAGIPRRTARDGAVVLVLHRPRAGAGRARRAGPAAGSGAARRRRRGLRARRRPHPRHPRRRGALPAGALPQRLPLHRSHLARGRRAAPGLGACPPPRGPRRRPRRRPARRLPRRPAARHRRGDPHPDRAVRRGRGLGVDGGGGPDPRCVRGRPGPRRSRDRRGLAVRGAGQPPSSPGADRARRSDRSGVAHAGPADPHRPQRPGPAARPVL</sequence>
<feature type="region of interest" description="Disordered" evidence="1">
    <location>
        <begin position="1"/>
        <end position="270"/>
    </location>
</feature>
<feature type="compositionally biased region" description="Basic residues" evidence="1">
    <location>
        <begin position="35"/>
        <end position="53"/>
    </location>
</feature>
<feature type="compositionally biased region" description="Basic and acidic residues" evidence="1">
    <location>
        <begin position="238"/>
        <end position="247"/>
    </location>
</feature>
<evidence type="ECO:0000256" key="1">
    <source>
        <dbReference type="SAM" id="MobiDB-lite"/>
    </source>
</evidence>
<proteinExistence type="predicted"/>
<feature type="compositionally biased region" description="Basic residues" evidence="1">
    <location>
        <begin position="157"/>
        <end position="181"/>
    </location>
</feature>
<feature type="compositionally biased region" description="Basic residues" evidence="1">
    <location>
        <begin position="133"/>
        <end position="144"/>
    </location>
</feature>
<feature type="compositionally biased region" description="Basic residues" evidence="1">
    <location>
        <begin position="208"/>
        <end position="219"/>
    </location>
</feature>
<dbReference type="EMBL" id="CADCUE010000002">
    <property type="protein sequence ID" value="CAA9309378.1"/>
    <property type="molecule type" value="Genomic_DNA"/>
</dbReference>
<feature type="compositionally biased region" description="Gly residues" evidence="1">
    <location>
        <begin position="194"/>
        <end position="203"/>
    </location>
</feature>
<evidence type="ECO:0000313" key="2">
    <source>
        <dbReference type="EMBL" id="CAA9309378.1"/>
    </source>
</evidence>
<dbReference type="AlphaFoldDB" id="A0A6J4KN04"/>
<feature type="non-terminal residue" evidence="2">
    <location>
        <position position="1"/>
    </location>
</feature>
<gene>
    <name evidence="2" type="ORF">AVDCRST_MAG16-45</name>
</gene>
<protein>
    <submittedName>
        <fullName evidence="2">Uncharacterized protein</fullName>
    </submittedName>
</protein>
<feature type="compositionally biased region" description="Basic residues" evidence="1">
    <location>
        <begin position="78"/>
        <end position="89"/>
    </location>
</feature>
<feature type="non-terminal residue" evidence="2">
    <location>
        <position position="270"/>
    </location>
</feature>